<keyword evidence="5" id="KW-1185">Reference proteome</keyword>
<dbReference type="Pfam" id="PF03357">
    <property type="entry name" value="Snf7"/>
    <property type="match status" value="1"/>
</dbReference>
<proteinExistence type="inferred from homology"/>
<dbReference type="GO" id="GO:0032511">
    <property type="term" value="P:late endosome to vacuole transport via multivesicular body sorting pathway"/>
    <property type="evidence" value="ECO:0007669"/>
    <property type="project" value="TreeGrafter"/>
</dbReference>
<dbReference type="InterPro" id="IPR005024">
    <property type="entry name" value="Snf7_fam"/>
</dbReference>
<protein>
    <submittedName>
        <fullName evidence="4">Vps60 protein</fullName>
    </submittedName>
</protein>
<reference evidence="4 5" key="1">
    <citation type="journal article" date="2023" name="Elife">
        <title>Identification of key yeast species and microbe-microbe interactions impacting larval growth of Drosophila in the wild.</title>
        <authorList>
            <person name="Mure A."/>
            <person name="Sugiura Y."/>
            <person name="Maeda R."/>
            <person name="Honda K."/>
            <person name="Sakurai N."/>
            <person name="Takahashi Y."/>
            <person name="Watada M."/>
            <person name="Katoh T."/>
            <person name="Gotoh A."/>
            <person name="Gotoh Y."/>
            <person name="Taniguchi I."/>
            <person name="Nakamura K."/>
            <person name="Hayashi T."/>
            <person name="Katayama T."/>
            <person name="Uemura T."/>
            <person name="Hattori Y."/>
        </authorList>
    </citation>
    <scope>NUCLEOTIDE SEQUENCE [LARGE SCALE GENOMIC DNA]</scope>
    <source>
        <strain evidence="4 5">SC-9</strain>
    </source>
</reference>
<dbReference type="PANTHER" id="PTHR22761:SF12">
    <property type="entry name" value="CHARGED MULTIVESICULAR BODY PROTEIN 5"/>
    <property type="match status" value="1"/>
</dbReference>
<sequence>MNRLFGSKAAKPKATLNDALGSIDDRVSSLDIKLSKINAELVTYQQKLSRMREGPGKQNLKQKAMKLLRQKRQIEQQKDQLENQSWNISQAQMTAENLKNTMVTVDTLKQTNKELKKTYGKIDVDKIEDLQEEMLDLIEKGNEIQETLGSSYSLPDDVSESELDAELEALGDEVQYEQKNGLDLPSYLPAETNTIPKFIDEEAEQKEPVNADKVTAS</sequence>
<evidence type="ECO:0000256" key="3">
    <source>
        <dbReference type="SAM" id="Coils"/>
    </source>
</evidence>
<dbReference type="RefSeq" id="XP_064853532.1">
    <property type="nucleotide sequence ID" value="XM_064997460.1"/>
</dbReference>
<dbReference type="AlphaFoldDB" id="A0AAV5QP96"/>
<evidence type="ECO:0000256" key="1">
    <source>
        <dbReference type="ARBA" id="ARBA00006190"/>
    </source>
</evidence>
<dbReference type="GeneID" id="90074511"/>
<evidence type="ECO:0000313" key="4">
    <source>
        <dbReference type="EMBL" id="GMM36536.1"/>
    </source>
</evidence>
<dbReference type="GO" id="GO:0005771">
    <property type="term" value="C:multivesicular body"/>
    <property type="evidence" value="ECO:0007669"/>
    <property type="project" value="TreeGrafter"/>
</dbReference>
<name>A0AAV5QP96_9ASCO</name>
<accession>A0AAV5QP96</accession>
<evidence type="ECO:0000256" key="2">
    <source>
        <dbReference type="ARBA" id="ARBA00023054"/>
    </source>
</evidence>
<dbReference type="EMBL" id="BTFZ01000011">
    <property type="protein sequence ID" value="GMM36536.1"/>
    <property type="molecule type" value="Genomic_DNA"/>
</dbReference>
<dbReference type="GO" id="GO:0006900">
    <property type="term" value="P:vesicle budding from membrane"/>
    <property type="evidence" value="ECO:0007669"/>
    <property type="project" value="TreeGrafter"/>
</dbReference>
<keyword evidence="2 3" id="KW-0175">Coiled coil</keyword>
<comment type="caution">
    <text evidence="4">The sequence shown here is derived from an EMBL/GenBank/DDBJ whole genome shotgun (WGS) entry which is preliminary data.</text>
</comment>
<dbReference type="Proteomes" id="UP001360560">
    <property type="component" value="Unassembled WGS sequence"/>
</dbReference>
<feature type="coiled-coil region" evidence="3">
    <location>
        <begin position="57"/>
        <end position="147"/>
    </location>
</feature>
<evidence type="ECO:0000313" key="5">
    <source>
        <dbReference type="Proteomes" id="UP001360560"/>
    </source>
</evidence>
<dbReference type="PANTHER" id="PTHR22761">
    <property type="entry name" value="CHARGED MULTIVESICULAR BODY PROTEIN"/>
    <property type="match status" value="1"/>
</dbReference>
<dbReference type="Gene3D" id="6.10.250.1710">
    <property type="match status" value="1"/>
</dbReference>
<gene>
    <name evidence="4" type="ORF">DASC09_038610</name>
</gene>
<organism evidence="4 5">
    <name type="scientific">Saccharomycopsis crataegensis</name>
    <dbReference type="NCBI Taxonomy" id="43959"/>
    <lineage>
        <taxon>Eukaryota</taxon>
        <taxon>Fungi</taxon>
        <taxon>Dikarya</taxon>
        <taxon>Ascomycota</taxon>
        <taxon>Saccharomycotina</taxon>
        <taxon>Saccharomycetes</taxon>
        <taxon>Saccharomycopsidaceae</taxon>
        <taxon>Saccharomycopsis</taxon>
    </lineage>
</organism>
<comment type="similarity">
    <text evidence="1">Belongs to the SNF7 family.</text>
</comment>